<proteinExistence type="predicted"/>
<comment type="caution">
    <text evidence="3">The sequence shown here is derived from an EMBL/GenBank/DDBJ whole genome shotgun (WGS) entry which is preliminary data.</text>
</comment>
<accession>A0AAV4GMU6</accession>
<evidence type="ECO:0000259" key="2">
    <source>
        <dbReference type="Pfam" id="PF14529"/>
    </source>
</evidence>
<protein>
    <submittedName>
        <fullName evidence="3">Endonuclease-reverse transcriptase</fullName>
    </submittedName>
</protein>
<dbReference type="GO" id="GO:0004519">
    <property type="term" value="F:endonuclease activity"/>
    <property type="evidence" value="ECO:0007669"/>
    <property type="project" value="UniProtKB-KW"/>
</dbReference>
<evidence type="ECO:0000313" key="3">
    <source>
        <dbReference type="EMBL" id="GFR86410.1"/>
    </source>
</evidence>
<dbReference type="CDD" id="cd09076">
    <property type="entry name" value="L1-EN"/>
    <property type="match status" value="1"/>
</dbReference>
<dbReference type="PANTHER" id="PTHR19446">
    <property type="entry name" value="REVERSE TRANSCRIPTASES"/>
    <property type="match status" value="1"/>
</dbReference>
<name>A0AAV4GMU6_9GAST</name>
<reference evidence="3 4" key="1">
    <citation type="journal article" date="2021" name="Elife">
        <title>Chloroplast acquisition without the gene transfer in kleptoplastic sea slugs, Plakobranchus ocellatus.</title>
        <authorList>
            <person name="Maeda T."/>
            <person name="Takahashi S."/>
            <person name="Yoshida T."/>
            <person name="Shimamura S."/>
            <person name="Takaki Y."/>
            <person name="Nagai Y."/>
            <person name="Toyoda A."/>
            <person name="Suzuki Y."/>
            <person name="Arimoto A."/>
            <person name="Ishii H."/>
            <person name="Satoh N."/>
            <person name="Nishiyama T."/>
            <person name="Hasebe M."/>
            <person name="Maruyama T."/>
            <person name="Minagawa J."/>
            <person name="Obokata J."/>
            <person name="Shigenobu S."/>
        </authorList>
    </citation>
    <scope>NUCLEOTIDE SEQUENCE [LARGE SCALE GENOMIC DNA]</scope>
</reference>
<evidence type="ECO:0000313" key="4">
    <source>
        <dbReference type="Proteomes" id="UP000762676"/>
    </source>
</evidence>
<dbReference type="InterPro" id="IPR036691">
    <property type="entry name" value="Endo/exonu/phosph_ase_sf"/>
</dbReference>
<evidence type="ECO:0000256" key="1">
    <source>
        <dbReference type="SAM" id="MobiDB-lite"/>
    </source>
</evidence>
<keyword evidence="3" id="KW-0540">Nuclease</keyword>
<dbReference type="Gene3D" id="3.60.10.10">
    <property type="entry name" value="Endonuclease/exonuclease/phosphatase"/>
    <property type="match status" value="1"/>
</dbReference>
<dbReference type="Proteomes" id="UP000762676">
    <property type="component" value="Unassembled WGS sequence"/>
</dbReference>
<dbReference type="EMBL" id="BMAT01005053">
    <property type="protein sequence ID" value="GFR86410.1"/>
    <property type="molecule type" value="Genomic_DNA"/>
</dbReference>
<dbReference type="Pfam" id="PF14529">
    <property type="entry name" value="Exo_endo_phos_2"/>
    <property type="match status" value="1"/>
</dbReference>
<dbReference type="AlphaFoldDB" id="A0AAV4GMU6"/>
<keyword evidence="4" id="KW-1185">Reference proteome</keyword>
<organism evidence="3 4">
    <name type="scientific">Elysia marginata</name>
    <dbReference type="NCBI Taxonomy" id="1093978"/>
    <lineage>
        <taxon>Eukaryota</taxon>
        <taxon>Metazoa</taxon>
        <taxon>Spiralia</taxon>
        <taxon>Lophotrochozoa</taxon>
        <taxon>Mollusca</taxon>
        <taxon>Gastropoda</taxon>
        <taxon>Heterobranchia</taxon>
        <taxon>Euthyneura</taxon>
        <taxon>Panpulmonata</taxon>
        <taxon>Sacoglossa</taxon>
        <taxon>Placobranchoidea</taxon>
        <taxon>Plakobranchidae</taxon>
        <taxon>Elysia</taxon>
    </lineage>
</organism>
<dbReference type="InterPro" id="IPR005135">
    <property type="entry name" value="Endo/exonuclease/phosphatase"/>
</dbReference>
<feature type="domain" description="Endonuclease/exonuclease/phosphatase" evidence="2">
    <location>
        <begin position="211"/>
        <end position="350"/>
    </location>
</feature>
<keyword evidence="3" id="KW-0255">Endonuclease</keyword>
<sequence length="653" mass="74064">MAPRVCYIQHRHPPGNSIAGRTTWVAVTGCLSAHSTAGVVTYLVYRFLVCRILVILQNNILQRPITNLHNKARNANDVKGWPPNRRSVPSGRESHAPQVTLGRQQATASRLKLGDKMKIVTWNVRTMLQKGKFDNIKQEIDRMKISILGVSEVRWKGAVSEKVQFIFSGGSDHERGVGVILDQKVSKALNGYWQISDRVLLVKIAGKPMDINIIQVYAPTSASSNEDLEKFYEELEQAKSNCKNDEPTFIMGDFNAKVGERGEEKYVGQHGLGIRNERGEHLIEWCETNNFLIANTCFKQPPRRKWTWKKPGDDTINQIDYILVNDRFKNALLSAKSYPGADCFSDHVPVVAVVRLNLKKIKTQPGNIKLNIGLLKSDQDLRQRYTVAVKNRFQGLEEVEEVEQHWHNLKEAITEAASTVIPPMRQKAKQKWMTDEILDLMDKRRQAKNDKEVYENLHRDMMYKTIEEVEGRKTCSPSGCLKAKNGDIIMGKEKLLERWAEYIGELFDDDRKGHDVMKRNFAGLPILGDEVRSAIRKMKTGKATGPDGVSMELIEALEHYGTEQVTALLNNIYETGNIPADISKSIFIALPKKPGAVECEHHRTISLMSHITKILLRVIMMRVRNKIKPEIAAEQCGFVEGKAQQMQFLLCES</sequence>
<feature type="region of interest" description="Disordered" evidence="1">
    <location>
        <begin position="76"/>
        <end position="101"/>
    </location>
</feature>
<keyword evidence="3" id="KW-0378">Hydrolase</keyword>
<dbReference type="SUPFAM" id="SSF56219">
    <property type="entry name" value="DNase I-like"/>
    <property type="match status" value="1"/>
</dbReference>
<gene>
    <name evidence="3" type="ORF">ElyMa_002467100</name>
</gene>